<proteinExistence type="predicted"/>
<accession>A0A2N0BE99</accession>
<protein>
    <submittedName>
        <fullName evidence="1">Uncharacterized protein</fullName>
    </submittedName>
</protein>
<comment type="caution">
    <text evidence="1">The sequence shown here is derived from an EMBL/GenBank/DDBJ whole genome shotgun (WGS) entry which is preliminary data.</text>
</comment>
<gene>
    <name evidence="1" type="ORF">CH379_00740</name>
</gene>
<organism evidence="1">
    <name type="scientific">Leptospira ellisii</name>
    <dbReference type="NCBI Taxonomy" id="2023197"/>
    <lineage>
        <taxon>Bacteria</taxon>
        <taxon>Pseudomonadati</taxon>
        <taxon>Spirochaetota</taxon>
        <taxon>Spirochaetia</taxon>
        <taxon>Leptospirales</taxon>
        <taxon>Leptospiraceae</taxon>
        <taxon>Leptospira</taxon>
    </lineage>
</organism>
<name>A0A2N0BE99_9LEPT</name>
<evidence type="ECO:0000313" key="1">
    <source>
        <dbReference type="EMBL" id="PJZ94771.1"/>
    </source>
</evidence>
<dbReference type="EMBL" id="NPEF01000004">
    <property type="protein sequence ID" value="PJZ94771.1"/>
    <property type="molecule type" value="Genomic_DNA"/>
</dbReference>
<dbReference type="AlphaFoldDB" id="A0A2N0BE99"/>
<reference evidence="1" key="1">
    <citation type="submission" date="2017-07" db="EMBL/GenBank/DDBJ databases">
        <title>Leptospira spp. isolated from tropical soils.</title>
        <authorList>
            <person name="Thibeaux R."/>
            <person name="Iraola G."/>
            <person name="Ferres I."/>
            <person name="Bierque E."/>
            <person name="Girault D."/>
            <person name="Soupe-Gilbert M.-E."/>
            <person name="Picardeau M."/>
            <person name="Goarant C."/>
        </authorList>
    </citation>
    <scope>NUCLEOTIDE SEQUENCE [LARGE SCALE GENOMIC DNA]</scope>
    <source>
        <strain evidence="1">ATI7-C-A5</strain>
    </source>
</reference>
<sequence>MQTFINLKLRKKTKEERILNYYVTYNYVLPPPAEIFGKRIQDLGDINQRSIPKIMILFFPT</sequence>